<dbReference type="OrthoDB" id="9802365at2"/>
<keyword evidence="8" id="KW-0479">Metal-binding</keyword>
<keyword evidence="14" id="KW-0326">Glycosidase</keyword>
<keyword evidence="13" id="KW-0234">DNA repair</keyword>
<dbReference type="GO" id="GO:0046872">
    <property type="term" value="F:metal ion binding"/>
    <property type="evidence" value="ECO:0007669"/>
    <property type="project" value="UniProtKB-KW"/>
</dbReference>
<dbReference type="GO" id="GO:0000701">
    <property type="term" value="F:purine-specific mismatch base pair DNA N-glycosylase activity"/>
    <property type="evidence" value="ECO:0007669"/>
    <property type="project" value="UniProtKB-EC"/>
</dbReference>
<dbReference type="PANTHER" id="PTHR42944">
    <property type="entry name" value="ADENINE DNA GLYCOSYLASE"/>
    <property type="match status" value="1"/>
</dbReference>
<gene>
    <name evidence="16" type="primary">mutY</name>
    <name evidence="16" type="ORF">D7S86_02585</name>
</gene>
<evidence type="ECO:0000256" key="4">
    <source>
        <dbReference type="ARBA" id="ARBA00008343"/>
    </source>
</evidence>
<sequence length="485" mass="53043">MWRSPRRFAIPWPKRSPRAAARCAISSPVTDRAATFSSITSSTTAPANPAKSAATRSARSCRANVRRFTVRTVSIDRAALTHRLSRAPAAPTMTSQNDTLLTPRASHRSSKTDASTSMIDTLGPASGRRALIESFAPTLIAWQREHGRHDLPWQQSRDAYRVWLSEIMLQQTQVSTVIPYYTRFLERFPTIEALAGAPSDEVMSLWAGLGYYSRARNLHRCAQVVVEAYGGHFPRTVEALSSLPGIGRSTAAAIAAFSFGAREAILDGNVKRVLARVFGIDGFPGEKRVENAMWTLAQTLLPAHGDADIDAYTQGLMDLGATLCTRGRPDCARCAFTPHCVAYATGRQRELPVARPRKAVPVRHTLMLVMRRGKSIWLERRPPTGIWGGLWSLPEGSDTTALARVAELHGYHDSASAFEPLAPLSHTFTHFKLDIEPMLLDMVAAKTPSARDDAAGRWVALSELDEFGLPAPVKKLLAGLTGTLI</sequence>
<evidence type="ECO:0000256" key="2">
    <source>
        <dbReference type="ARBA" id="ARBA00001966"/>
    </source>
</evidence>
<dbReference type="PANTHER" id="PTHR42944:SF1">
    <property type="entry name" value="ADENINE DNA GLYCOSYLASE"/>
    <property type="match status" value="1"/>
</dbReference>
<dbReference type="InterPro" id="IPR011257">
    <property type="entry name" value="DNA_glycosylase"/>
</dbReference>
<dbReference type="GO" id="GO:0035485">
    <property type="term" value="F:adenine/guanine mispair binding"/>
    <property type="evidence" value="ECO:0007669"/>
    <property type="project" value="TreeGrafter"/>
</dbReference>
<reference evidence="16 17" key="1">
    <citation type="submission" date="2018-10" db="EMBL/GenBank/DDBJ databases">
        <title>Robbsia sp. DHC34, isolated from soil.</title>
        <authorList>
            <person name="Gao Z.-H."/>
            <person name="Qiu L.-H."/>
        </authorList>
    </citation>
    <scope>NUCLEOTIDE SEQUENCE [LARGE SCALE GENOMIC DNA]</scope>
    <source>
        <strain evidence="16 17">DHC34</strain>
    </source>
</reference>
<dbReference type="InterPro" id="IPR000445">
    <property type="entry name" value="HhH_motif"/>
</dbReference>
<keyword evidence="11" id="KW-0408">Iron</keyword>
<dbReference type="InterPro" id="IPR015797">
    <property type="entry name" value="NUDIX_hydrolase-like_dom_sf"/>
</dbReference>
<accession>A0A494Y862</accession>
<comment type="cofactor">
    <cofactor evidence="2">
        <name>[4Fe-4S] cluster</name>
        <dbReference type="ChEBI" id="CHEBI:49883"/>
    </cofactor>
</comment>
<evidence type="ECO:0000256" key="6">
    <source>
        <dbReference type="ARBA" id="ARBA00022023"/>
    </source>
</evidence>
<comment type="function">
    <text evidence="3">Adenine glycosylase active on G-A mispairs. MutY also corrects error-prone DNA synthesis past GO lesions which are due to the oxidatively damaged form of guanine: 7,8-dihydro-8-oxoguanine (8-oxo-dGTP).</text>
</comment>
<evidence type="ECO:0000259" key="15">
    <source>
        <dbReference type="SMART" id="SM00478"/>
    </source>
</evidence>
<evidence type="ECO:0000256" key="7">
    <source>
        <dbReference type="ARBA" id="ARBA00022485"/>
    </source>
</evidence>
<dbReference type="EC" id="3.2.2.31" evidence="5"/>
<evidence type="ECO:0000256" key="13">
    <source>
        <dbReference type="ARBA" id="ARBA00023204"/>
    </source>
</evidence>
<keyword evidence="17" id="KW-1185">Reference proteome</keyword>
<dbReference type="SUPFAM" id="SSF48150">
    <property type="entry name" value="DNA-glycosylase"/>
    <property type="match status" value="1"/>
</dbReference>
<evidence type="ECO:0000256" key="5">
    <source>
        <dbReference type="ARBA" id="ARBA00012045"/>
    </source>
</evidence>
<evidence type="ECO:0000256" key="10">
    <source>
        <dbReference type="ARBA" id="ARBA00022801"/>
    </source>
</evidence>
<dbReference type="Pfam" id="PF00633">
    <property type="entry name" value="HHH"/>
    <property type="match status" value="1"/>
</dbReference>
<evidence type="ECO:0000256" key="14">
    <source>
        <dbReference type="ARBA" id="ARBA00023295"/>
    </source>
</evidence>
<feature type="domain" description="HhH-GPD" evidence="15">
    <location>
        <begin position="168"/>
        <end position="322"/>
    </location>
</feature>
<keyword evidence="9" id="KW-0227">DNA damage</keyword>
<name>A0A494Y862_9BURK</name>
<dbReference type="GO" id="GO:0006284">
    <property type="term" value="P:base-excision repair"/>
    <property type="evidence" value="ECO:0007669"/>
    <property type="project" value="InterPro"/>
</dbReference>
<dbReference type="InterPro" id="IPR029119">
    <property type="entry name" value="MutY_C"/>
</dbReference>
<comment type="catalytic activity">
    <reaction evidence="1">
        <text>Hydrolyzes free adenine bases from 7,8-dihydro-8-oxoguanine:adenine mismatched double-stranded DNA, leaving an apurinic site.</text>
        <dbReference type="EC" id="3.2.2.31"/>
    </reaction>
</comment>
<dbReference type="InterPro" id="IPR023170">
    <property type="entry name" value="HhH_base_excis_C"/>
</dbReference>
<dbReference type="GO" id="GO:0006298">
    <property type="term" value="P:mismatch repair"/>
    <property type="evidence" value="ECO:0007669"/>
    <property type="project" value="TreeGrafter"/>
</dbReference>
<dbReference type="InterPro" id="IPR005760">
    <property type="entry name" value="A/G_AdeGlyc_MutY"/>
</dbReference>
<dbReference type="InterPro" id="IPR004036">
    <property type="entry name" value="Endonuclease-III-like_CS2"/>
</dbReference>
<dbReference type="NCBIfam" id="TIGR01084">
    <property type="entry name" value="mutY"/>
    <property type="match status" value="1"/>
</dbReference>
<dbReference type="Pfam" id="PF00730">
    <property type="entry name" value="HhH-GPD"/>
    <property type="match status" value="1"/>
</dbReference>
<proteinExistence type="inferred from homology"/>
<dbReference type="InterPro" id="IPR044298">
    <property type="entry name" value="MIG/MutY"/>
</dbReference>
<dbReference type="CDD" id="cd00056">
    <property type="entry name" value="ENDO3c"/>
    <property type="match status" value="1"/>
</dbReference>
<keyword evidence="7" id="KW-0004">4Fe-4S</keyword>
<dbReference type="AlphaFoldDB" id="A0A494Y862"/>
<keyword evidence="12" id="KW-0411">Iron-sulfur</keyword>
<dbReference type="FunFam" id="1.10.340.30:FF:000002">
    <property type="entry name" value="Adenine DNA glycosylase"/>
    <property type="match status" value="1"/>
</dbReference>
<dbReference type="Gene3D" id="1.10.340.30">
    <property type="entry name" value="Hypothetical protein, domain 2"/>
    <property type="match status" value="1"/>
</dbReference>
<protein>
    <recommendedName>
        <fullName evidence="6">Adenine DNA glycosylase</fullName>
        <ecNumber evidence="5">3.2.2.31</ecNumber>
    </recommendedName>
</protein>
<comment type="caution">
    <text evidence="16">The sequence shown here is derived from an EMBL/GenBank/DDBJ whole genome shotgun (WGS) entry which is preliminary data.</text>
</comment>
<dbReference type="Pfam" id="PF14815">
    <property type="entry name" value="NUDIX_4"/>
    <property type="match status" value="1"/>
</dbReference>
<dbReference type="SMART" id="SM00478">
    <property type="entry name" value="ENDO3c"/>
    <property type="match status" value="1"/>
</dbReference>
<dbReference type="PROSITE" id="PS01155">
    <property type="entry name" value="ENDONUCLEASE_III_2"/>
    <property type="match status" value="1"/>
</dbReference>
<evidence type="ECO:0000256" key="9">
    <source>
        <dbReference type="ARBA" id="ARBA00022763"/>
    </source>
</evidence>
<evidence type="ECO:0000256" key="1">
    <source>
        <dbReference type="ARBA" id="ARBA00000843"/>
    </source>
</evidence>
<dbReference type="SUPFAM" id="SSF55811">
    <property type="entry name" value="Nudix"/>
    <property type="match status" value="1"/>
</dbReference>
<evidence type="ECO:0000256" key="12">
    <source>
        <dbReference type="ARBA" id="ARBA00023014"/>
    </source>
</evidence>
<dbReference type="Gene3D" id="1.10.1670.10">
    <property type="entry name" value="Helix-hairpin-Helix base-excision DNA repair enzymes (C-terminal)"/>
    <property type="match status" value="1"/>
</dbReference>
<evidence type="ECO:0000256" key="3">
    <source>
        <dbReference type="ARBA" id="ARBA00002933"/>
    </source>
</evidence>
<evidence type="ECO:0000256" key="11">
    <source>
        <dbReference type="ARBA" id="ARBA00023004"/>
    </source>
</evidence>
<evidence type="ECO:0000313" key="16">
    <source>
        <dbReference type="EMBL" id="RKP58834.1"/>
    </source>
</evidence>
<dbReference type="GO" id="GO:0032357">
    <property type="term" value="F:oxidized purine DNA binding"/>
    <property type="evidence" value="ECO:0007669"/>
    <property type="project" value="TreeGrafter"/>
</dbReference>
<dbReference type="InterPro" id="IPR003265">
    <property type="entry name" value="HhH-GPD_domain"/>
</dbReference>
<dbReference type="Gene3D" id="3.90.79.10">
    <property type="entry name" value="Nucleoside Triphosphate Pyrophosphohydrolase"/>
    <property type="match status" value="1"/>
</dbReference>
<dbReference type="CDD" id="cd03431">
    <property type="entry name" value="NUDIX_DNA_Glycosylase_C-MutY"/>
    <property type="match status" value="1"/>
</dbReference>
<evidence type="ECO:0000256" key="8">
    <source>
        <dbReference type="ARBA" id="ARBA00022723"/>
    </source>
</evidence>
<dbReference type="Proteomes" id="UP000270342">
    <property type="component" value="Unassembled WGS sequence"/>
</dbReference>
<keyword evidence="10" id="KW-0378">Hydrolase</keyword>
<comment type="similarity">
    <text evidence="4">Belongs to the Nth/MutY family.</text>
</comment>
<dbReference type="GO" id="GO:0034039">
    <property type="term" value="F:8-oxo-7,8-dihydroguanine DNA N-glycosylase activity"/>
    <property type="evidence" value="ECO:0007669"/>
    <property type="project" value="TreeGrafter"/>
</dbReference>
<organism evidence="16 17">
    <name type="scientific">Pararobbsia silviterrae</name>
    <dbReference type="NCBI Taxonomy" id="1792498"/>
    <lineage>
        <taxon>Bacteria</taxon>
        <taxon>Pseudomonadati</taxon>
        <taxon>Pseudomonadota</taxon>
        <taxon>Betaproteobacteria</taxon>
        <taxon>Burkholderiales</taxon>
        <taxon>Burkholderiaceae</taxon>
        <taxon>Pararobbsia</taxon>
    </lineage>
</organism>
<evidence type="ECO:0000313" key="17">
    <source>
        <dbReference type="Proteomes" id="UP000270342"/>
    </source>
</evidence>
<dbReference type="GO" id="GO:0051539">
    <property type="term" value="F:4 iron, 4 sulfur cluster binding"/>
    <property type="evidence" value="ECO:0007669"/>
    <property type="project" value="UniProtKB-KW"/>
</dbReference>
<dbReference type="EMBL" id="RBZU01000001">
    <property type="protein sequence ID" value="RKP58834.1"/>
    <property type="molecule type" value="Genomic_DNA"/>
</dbReference>